<dbReference type="Proteomes" id="UP001358586">
    <property type="component" value="Chromosome 13"/>
</dbReference>
<reference evidence="1 2" key="1">
    <citation type="submission" date="2023-03" db="EMBL/GenBank/DDBJ databases">
        <title>WGS of Gossypium arboreum.</title>
        <authorList>
            <person name="Yu D."/>
        </authorList>
    </citation>
    <scope>NUCLEOTIDE SEQUENCE [LARGE SCALE GENOMIC DNA]</scope>
    <source>
        <tissue evidence="1">Leaf</tissue>
    </source>
</reference>
<protein>
    <submittedName>
        <fullName evidence="1">Uncharacterized protein</fullName>
    </submittedName>
</protein>
<comment type="caution">
    <text evidence="1">The sequence shown here is derived from an EMBL/GenBank/DDBJ whole genome shotgun (WGS) entry which is preliminary data.</text>
</comment>
<organism evidence="1 2">
    <name type="scientific">Gossypium arboreum</name>
    <name type="common">Tree cotton</name>
    <name type="synonym">Gossypium nanking</name>
    <dbReference type="NCBI Taxonomy" id="29729"/>
    <lineage>
        <taxon>Eukaryota</taxon>
        <taxon>Viridiplantae</taxon>
        <taxon>Streptophyta</taxon>
        <taxon>Embryophyta</taxon>
        <taxon>Tracheophyta</taxon>
        <taxon>Spermatophyta</taxon>
        <taxon>Magnoliopsida</taxon>
        <taxon>eudicotyledons</taxon>
        <taxon>Gunneridae</taxon>
        <taxon>Pentapetalae</taxon>
        <taxon>rosids</taxon>
        <taxon>malvids</taxon>
        <taxon>Malvales</taxon>
        <taxon>Malvaceae</taxon>
        <taxon>Malvoideae</taxon>
        <taxon>Gossypium</taxon>
    </lineage>
</organism>
<accession>A0ABR0MEN4</accession>
<gene>
    <name evidence="1" type="ORF">PVK06_047760</name>
</gene>
<name>A0ABR0MEN4_GOSAR</name>
<sequence length="134" mass="16100">MLYRELFWMTKLDVIDIGGCLVLWAIYRMSFLASVRHQPYVFPLVNRWSFYPGIGMSYIVPIYHLMIEQHAGEGIVEWYNRDRVLRQFGCIMYIPDPPMQVKKIHLINRRGKHGNNWGVVHWKYIAVWDNRMAR</sequence>
<evidence type="ECO:0000313" key="2">
    <source>
        <dbReference type="Proteomes" id="UP001358586"/>
    </source>
</evidence>
<keyword evidence="2" id="KW-1185">Reference proteome</keyword>
<evidence type="ECO:0000313" key="1">
    <source>
        <dbReference type="EMBL" id="KAK5771543.1"/>
    </source>
</evidence>
<proteinExistence type="predicted"/>
<dbReference type="EMBL" id="JARKNE010000013">
    <property type="protein sequence ID" value="KAK5771543.1"/>
    <property type="molecule type" value="Genomic_DNA"/>
</dbReference>